<protein>
    <submittedName>
        <fullName evidence="1">Capsule assembly protein Wzi</fullName>
    </submittedName>
</protein>
<dbReference type="Pfam" id="PF14052">
    <property type="entry name" value="Caps_assemb_Wzi"/>
    <property type="match status" value="1"/>
</dbReference>
<organism evidence="1 2">
    <name type="scientific">Cocleimonas flava</name>
    <dbReference type="NCBI Taxonomy" id="634765"/>
    <lineage>
        <taxon>Bacteria</taxon>
        <taxon>Pseudomonadati</taxon>
        <taxon>Pseudomonadota</taxon>
        <taxon>Gammaproteobacteria</taxon>
        <taxon>Thiotrichales</taxon>
        <taxon>Thiotrichaceae</taxon>
        <taxon>Cocleimonas</taxon>
    </lineage>
</organism>
<dbReference type="Gene3D" id="2.40.160.130">
    <property type="entry name" value="Capsule assembly protein Wzi"/>
    <property type="match status" value="1"/>
</dbReference>
<dbReference type="InterPro" id="IPR038636">
    <property type="entry name" value="Wzi_sf"/>
</dbReference>
<dbReference type="Proteomes" id="UP000294887">
    <property type="component" value="Unassembled WGS sequence"/>
</dbReference>
<gene>
    <name evidence="1" type="ORF">EV695_0506</name>
</gene>
<keyword evidence="2" id="KW-1185">Reference proteome</keyword>
<comment type="caution">
    <text evidence="1">The sequence shown here is derived from an EMBL/GenBank/DDBJ whole genome shotgun (WGS) entry which is preliminary data.</text>
</comment>
<evidence type="ECO:0000313" key="2">
    <source>
        <dbReference type="Proteomes" id="UP000294887"/>
    </source>
</evidence>
<name>A0A4R1F9T9_9GAMM</name>
<sequence>MLFVSSQVLAKPWLDAGDMKLRHELQLLSDARLLDSPLTTWPLAAKDIHENLKEPVKDSPMLPALRQAYANVKQRLKEEDYNSSFKITADARSQELLIRDFSGEGREKYSVSYDGEWGNPFIDLRLKATVADETDHPDDSAFRLDESYIASDLGNWKITVGKQSRYWGPGWDGSLILSNNARPIPSISVENVLSKPDEDDFFLLRWLGTSKLHAFVGQLESDRGIPDAKLIGTRFTFRPFKSLEIGLHRTIQWGGEGQDESFSDFTKTFFSVRVEEQDGALGTVRGNQIAGLDFRWKLPVGGTSNHYSLYGQYIGEDRVDGSILLGDEVFMLGGSVAGYSKKLQGSWRAYLEATDTSAGSYKGRDRNNIVYNHGSYTDGYRYLDVSMGHGIDSDSQMVSAGLILNQNNGNFWRGWVKHAKLNEDGVGKNPIAPNGKEWSAVGLSLEKPLNIDTKINLGVQLISERDYSSKRENDVGISLGFTKSF</sequence>
<dbReference type="InterPro" id="IPR026950">
    <property type="entry name" value="Caps_assemb_Wzi"/>
</dbReference>
<proteinExistence type="predicted"/>
<dbReference type="AlphaFoldDB" id="A0A4R1F9T9"/>
<evidence type="ECO:0000313" key="1">
    <source>
        <dbReference type="EMBL" id="TCJ88648.1"/>
    </source>
</evidence>
<reference evidence="1 2" key="1">
    <citation type="submission" date="2019-03" db="EMBL/GenBank/DDBJ databases">
        <title>Genomic Encyclopedia of Type Strains, Phase IV (KMG-IV): sequencing the most valuable type-strain genomes for metagenomic binning, comparative biology and taxonomic classification.</title>
        <authorList>
            <person name="Goeker M."/>
        </authorList>
    </citation>
    <scope>NUCLEOTIDE SEQUENCE [LARGE SCALE GENOMIC DNA]</scope>
    <source>
        <strain evidence="1 2">DSM 24830</strain>
    </source>
</reference>
<accession>A0A4R1F9T9</accession>
<dbReference type="EMBL" id="SMFQ01000002">
    <property type="protein sequence ID" value="TCJ88648.1"/>
    <property type="molecule type" value="Genomic_DNA"/>
</dbReference>